<gene>
    <name evidence="1" type="ORF">UFOPK4295_01626</name>
</gene>
<evidence type="ECO:0000313" key="1">
    <source>
        <dbReference type="EMBL" id="CAB5057726.1"/>
    </source>
</evidence>
<dbReference type="AlphaFoldDB" id="A0A6J7TYJ9"/>
<sequence>MRTQGKWHGSDRQCRGTIMAAIRQGVSTLSEISWTDEEQLFRCIAALKAEKLLTQVGKQLSLPS</sequence>
<protein>
    <submittedName>
        <fullName evidence="1">Unannotated protein</fullName>
    </submittedName>
</protein>
<dbReference type="EMBL" id="CAFBQF010000140">
    <property type="protein sequence ID" value="CAB5057726.1"/>
    <property type="molecule type" value="Genomic_DNA"/>
</dbReference>
<accession>A0A6J7TYJ9</accession>
<name>A0A6J7TYJ9_9ZZZZ</name>
<reference evidence="1" key="1">
    <citation type="submission" date="2020-05" db="EMBL/GenBank/DDBJ databases">
        <authorList>
            <person name="Chiriac C."/>
            <person name="Salcher M."/>
            <person name="Ghai R."/>
            <person name="Kavagutti S V."/>
        </authorList>
    </citation>
    <scope>NUCLEOTIDE SEQUENCE</scope>
</reference>
<organism evidence="1">
    <name type="scientific">freshwater metagenome</name>
    <dbReference type="NCBI Taxonomy" id="449393"/>
    <lineage>
        <taxon>unclassified sequences</taxon>
        <taxon>metagenomes</taxon>
        <taxon>ecological metagenomes</taxon>
    </lineage>
</organism>
<proteinExistence type="predicted"/>